<dbReference type="InterPro" id="IPR017871">
    <property type="entry name" value="ABC_transporter-like_CS"/>
</dbReference>
<dbReference type="PROSITE" id="PS50893">
    <property type="entry name" value="ABC_TRANSPORTER_2"/>
    <property type="match status" value="1"/>
</dbReference>
<organism evidence="10 11">
    <name type="scientific">Saccharibacillus brassicae</name>
    <dbReference type="NCBI Taxonomy" id="2583377"/>
    <lineage>
        <taxon>Bacteria</taxon>
        <taxon>Bacillati</taxon>
        <taxon>Bacillota</taxon>
        <taxon>Bacilli</taxon>
        <taxon>Bacillales</taxon>
        <taxon>Paenibacillaceae</taxon>
        <taxon>Saccharibacillus</taxon>
    </lineage>
</organism>
<dbReference type="GO" id="GO:0005524">
    <property type="term" value="F:ATP binding"/>
    <property type="evidence" value="ECO:0007669"/>
    <property type="project" value="UniProtKB-KW"/>
</dbReference>
<dbReference type="PANTHER" id="PTHR43117:SF4">
    <property type="entry name" value="OSMOPROTECTANT IMPORT ATP-BINDING PROTEIN OSMV"/>
    <property type="match status" value="1"/>
</dbReference>
<proteinExistence type="inferred from homology"/>
<dbReference type="OrthoDB" id="9802264at2"/>
<dbReference type="RefSeq" id="WP_141448708.1">
    <property type="nucleotide sequence ID" value="NZ_CP041217.1"/>
</dbReference>
<keyword evidence="2" id="KW-0813">Transport</keyword>
<reference evidence="10 11" key="1">
    <citation type="submission" date="2019-06" db="EMBL/GenBank/DDBJ databases">
        <title>Saccharibacillus brassicae sp. nov., an endophytic bacterium isolated from Chinese cabbage seeds (Brassica pekinensis).</title>
        <authorList>
            <person name="Jiang L."/>
            <person name="Lee J."/>
            <person name="Kim S.W."/>
        </authorList>
    </citation>
    <scope>NUCLEOTIDE SEQUENCE [LARGE SCALE GENOMIC DNA]</scope>
    <source>
        <strain evidence="11">KCTC 43072 / ATSA2</strain>
    </source>
</reference>
<comment type="similarity">
    <text evidence="1">Belongs to the ABC transporter superfamily.</text>
</comment>
<dbReference type="Proteomes" id="UP000316968">
    <property type="component" value="Chromosome"/>
</dbReference>
<feature type="domain" description="ABC transporter" evidence="9">
    <location>
        <begin position="2"/>
        <end position="237"/>
    </location>
</feature>
<dbReference type="GO" id="GO:0015418">
    <property type="term" value="F:ABC-type quaternary ammonium compound transporting activity"/>
    <property type="evidence" value="ECO:0007669"/>
    <property type="project" value="UniProtKB-EC"/>
</dbReference>
<evidence type="ECO:0000256" key="8">
    <source>
        <dbReference type="ARBA" id="ARBA00070305"/>
    </source>
</evidence>
<evidence type="ECO:0000256" key="6">
    <source>
        <dbReference type="ARBA" id="ARBA00063934"/>
    </source>
</evidence>
<dbReference type="EMBL" id="CP041217">
    <property type="protein sequence ID" value="QDH22164.1"/>
    <property type="molecule type" value="Genomic_DNA"/>
</dbReference>
<dbReference type="PROSITE" id="PS00211">
    <property type="entry name" value="ABC_TRANSPORTER_1"/>
    <property type="match status" value="1"/>
</dbReference>
<dbReference type="SUPFAM" id="SSF52540">
    <property type="entry name" value="P-loop containing nucleoside triphosphate hydrolases"/>
    <property type="match status" value="1"/>
</dbReference>
<comment type="subunit">
    <text evidence="6">The complex is composed of two ATP-binding proteins (OpuCA), two transmembrane proteins (OpuCB and OpuCD) and a solute-binding protein (OpuCC).</text>
</comment>
<dbReference type="InterPro" id="IPR027417">
    <property type="entry name" value="P-loop_NTPase"/>
</dbReference>
<evidence type="ECO:0000256" key="7">
    <source>
        <dbReference type="ARBA" id="ARBA00066388"/>
    </source>
</evidence>
<dbReference type="FunFam" id="3.40.50.300:FF:000425">
    <property type="entry name" value="Probable ABC transporter, ATP-binding subunit"/>
    <property type="match status" value="1"/>
</dbReference>
<evidence type="ECO:0000256" key="4">
    <source>
        <dbReference type="ARBA" id="ARBA00022840"/>
    </source>
</evidence>
<evidence type="ECO:0000313" key="11">
    <source>
        <dbReference type="Proteomes" id="UP000316968"/>
    </source>
</evidence>
<accession>A0A4Y6UYE5</accession>
<evidence type="ECO:0000256" key="5">
    <source>
        <dbReference type="ARBA" id="ARBA00052482"/>
    </source>
</evidence>
<name>A0A4Y6UYE5_SACBS</name>
<comment type="catalytic activity">
    <reaction evidence="5">
        <text>a quaternary ammonium(out) + ATP + H2O = a quaternary ammonium(in) + ADP + phosphate + H(+)</text>
        <dbReference type="Rhea" id="RHEA:11036"/>
        <dbReference type="ChEBI" id="CHEBI:15377"/>
        <dbReference type="ChEBI" id="CHEBI:15378"/>
        <dbReference type="ChEBI" id="CHEBI:30616"/>
        <dbReference type="ChEBI" id="CHEBI:35267"/>
        <dbReference type="ChEBI" id="CHEBI:43474"/>
        <dbReference type="ChEBI" id="CHEBI:456216"/>
        <dbReference type="EC" id="7.6.2.9"/>
    </reaction>
</comment>
<evidence type="ECO:0000256" key="2">
    <source>
        <dbReference type="ARBA" id="ARBA00022448"/>
    </source>
</evidence>
<dbReference type="Pfam" id="PF00005">
    <property type="entry name" value="ABC_tran"/>
    <property type="match status" value="1"/>
</dbReference>
<evidence type="ECO:0000256" key="3">
    <source>
        <dbReference type="ARBA" id="ARBA00022741"/>
    </source>
</evidence>
<dbReference type="GO" id="GO:0016887">
    <property type="term" value="F:ATP hydrolysis activity"/>
    <property type="evidence" value="ECO:0007669"/>
    <property type="project" value="InterPro"/>
</dbReference>
<dbReference type="KEGG" id="saca:FFV09_15720"/>
<evidence type="ECO:0000313" key="10">
    <source>
        <dbReference type="EMBL" id="QDH22164.1"/>
    </source>
</evidence>
<keyword evidence="3" id="KW-0547">Nucleotide-binding</keyword>
<dbReference type="AlphaFoldDB" id="A0A4Y6UYE5"/>
<dbReference type="EC" id="7.6.2.9" evidence="7"/>
<gene>
    <name evidence="10" type="ORF">FFV09_15720</name>
</gene>
<dbReference type="SMART" id="SM00382">
    <property type="entry name" value="AAA"/>
    <property type="match status" value="1"/>
</dbReference>
<keyword evidence="4 10" id="KW-0067">ATP-binding</keyword>
<sequence length="327" mass="36072">MILFEEVSKVYGDGRKAAAELSFEVQKGEFFVLIGPSGCGKTTVLKMINRLIEASEGRIAIDGRSMDDYKLNELRWNIGYVLQQIALFPHMTVAENVAIVPELMKKPKAEIDKTIDRLLHMVGLDPAVYRGKRPSELSGGQQQRVGVVRALAADPDILLMDEPFSALDPVTREKLQNDLLELQRTIRKTIVFVTHDMREALKLGDRICVMNGGQIVQIGTPDDILHVPANDFVREFLGDAAVGGSGYGPDVPLTAEDLIEPMTPDQQLATNGAVTIGADTRLGELLWHLAAEERLIVRRGDVVIGLLERERTLKRIAREIEEGGGAE</sequence>
<dbReference type="InterPro" id="IPR003593">
    <property type="entry name" value="AAA+_ATPase"/>
</dbReference>
<keyword evidence="11" id="KW-1185">Reference proteome</keyword>
<dbReference type="Gene3D" id="3.40.50.300">
    <property type="entry name" value="P-loop containing nucleotide triphosphate hydrolases"/>
    <property type="match status" value="1"/>
</dbReference>
<dbReference type="PANTHER" id="PTHR43117">
    <property type="entry name" value="OSMOPROTECTANT IMPORT ATP-BINDING PROTEIN OSMV"/>
    <property type="match status" value="1"/>
</dbReference>
<evidence type="ECO:0000256" key="1">
    <source>
        <dbReference type="ARBA" id="ARBA00005417"/>
    </source>
</evidence>
<dbReference type="InterPro" id="IPR003439">
    <property type="entry name" value="ABC_transporter-like_ATP-bd"/>
</dbReference>
<evidence type="ECO:0000259" key="9">
    <source>
        <dbReference type="PROSITE" id="PS50893"/>
    </source>
</evidence>
<protein>
    <recommendedName>
        <fullName evidence="8">Carnitine transport ATP-binding protein OpuCA</fullName>
        <ecNumber evidence="7">7.6.2.9</ecNumber>
    </recommendedName>
</protein>